<keyword evidence="2 4" id="KW-0040">ANK repeat</keyword>
<dbReference type="PROSITE" id="PS50088">
    <property type="entry name" value="ANK_REPEAT"/>
    <property type="match status" value="1"/>
</dbReference>
<evidence type="ECO:0000256" key="5">
    <source>
        <dbReference type="SAM" id="MobiDB-lite"/>
    </source>
</evidence>
<name>A0A8C6ZHV2_NOTPE</name>
<dbReference type="SUPFAM" id="SSF48403">
    <property type="entry name" value="Ankyrin repeat"/>
    <property type="match status" value="1"/>
</dbReference>
<feature type="compositionally biased region" description="Pro residues" evidence="5">
    <location>
        <begin position="315"/>
        <end position="326"/>
    </location>
</feature>
<dbReference type="Proteomes" id="UP000694420">
    <property type="component" value="Unplaced"/>
</dbReference>
<feature type="region of interest" description="Disordered" evidence="5">
    <location>
        <begin position="559"/>
        <end position="579"/>
    </location>
</feature>
<reference evidence="7" key="1">
    <citation type="submission" date="2025-08" db="UniProtKB">
        <authorList>
            <consortium name="Ensembl"/>
        </authorList>
    </citation>
    <scope>IDENTIFICATION</scope>
</reference>
<feature type="compositionally biased region" description="Pro residues" evidence="5">
    <location>
        <begin position="125"/>
        <end position="145"/>
    </location>
</feature>
<evidence type="ECO:0000256" key="1">
    <source>
        <dbReference type="ARBA" id="ARBA00022737"/>
    </source>
</evidence>
<organism evidence="7 8">
    <name type="scientific">Nothoprocta perdicaria</name>
    <name type="common">Chilean tinamou</name>
    <name type="synonym">Crypturus perdicarius</name>
    <dbReference type="NCBI Taxonomy" id="30464"/>
    <lineage>
        <taxon>Eukaryota</taxon>
        <taxon>Metazoa</taxon>
        <taxon>Chordata</taxon>
        <taxon>Craniata</taxon>
        <taxon>Vertebrata</taxon>
        <taxon>Euteleostomi</taxon>
        <taxon>Archelosauria</taxon>
        <taxon>Archosauria</taxon>
        <taxon>Dinosauria</taxon>
        <taxon>Saurischia</taxon>
        <taxon>Theropoda</taxon>
        <taxon>Coelurosauria</taxon>
        <taxon>Aves</taxon>
        <taxon>Palaeognathae</taxon>
        <taxon>Tinamiformes</taxon>
        <taxon>Tinamidae</taxon>
        <taxon>Nothoprocta</taxon>
    </lineage>
</organism>
<feature type="compositionally biased region" description="Pro residues" evidence="5">
    <location>
        <begin position="105"/>
        <end position="114"/>
    </location>
</feature>
<feature type="compositionally biased region" description="Low complexity" evidence="5">
    <location>
        <begin position="273"/>
        <end position="282"/>
    </location>
</feature>
<dbReference type="AlphaFoldDB" id="A0A8C6ZHV2"/>
<dbReference type="RefSeq" id="XP_025898547.1">
    <property type="nucleotide sequence ID" value="XM_026042762.1"/>
</dbReference>
<feature type="repeat" description="ANK" evidence="4">
    <location>
        <begin position="705"/>
        <end position="738"/>
    </location>
</feature>
<feature type="compositionally biased region" description="Basic and acidic residues" evidence="5">
    <location>
        <begin position="84"/>
        <end position="99"/>
    </location>
</feature>
<dbReference type="Pfam" id="PF12796">
    <property type="entry name" value="Ank_2"/>
    <property type="match status" value="1"/>
</dbReference>
<dbReference type="PANTHER" id="PTHR14491">
    <property type="entry name" value="SOSONDOWAH, ISOFORM G"/>
    <property type="match status" value="1"/>
</dbReference>
<evidence type="ECO:0000256" key="3">
    <source>
        <dbReference type="ARBA" id="ARBA00038122"/>
    </source>
</evidence>
<sequence>MARELSQEAVLDFLWGAGGSAPNSALLRHFERFLRDPALSDAQRRQRRDRFKRLVNSVATVRAAATPGASKDIVLRRRYRDLLGEEQLRPRDPHARDPEHEQDEPPLPPLSPPQPRDRPRQLPFAKPPPYRGRPPPGPAEPPRCLPPLSRQDELPTYESLVPPLGSREPPASCSRPPPSGPGGPPPSWDLAPLSGAREPLPPQRLPPSGPKEPPASQSLTSPAEPGPPIPAQSLLRPSGPKEPAPSQSPLLLEPRKPPLLQVPPPSSGYQETPPSQSLLPQSGPKEPPPSQVLPPTSRHQETPSSRSLLPQLGPRKPPPSQVPPPTSRHQEPPASQSLPPQLGAKEPPPSQVPPPTSGQQEPPASRSLPPQLGAKETPPSQVPPPTSGQQEPPPSQSLLLLGLRPKEPSQSLATPAGPYKPPPASLLSPPSGPQEPPPSQSLRPPLGPKEQPPPQSLPSLFGPGRSQSPLSPEGTRAPLTIGLPRSLPLSLAGPLPYRARPPPGTKGPPPSQCLLPPAGPEVLPCNGPPHSQSAPQPGESGTLSPTAPLRFQSQSQALLSAPVPRMRGSPERSPPKPMPVFRSIRCQLASLETQDIPPSGSEVAREQSRMLPPAIPPRSVPGRGPTVPLGHREHAWLVAVSAGRWAHMRALFWEEPQLALWRDFMSGFTALHWLAKHGDGQGLRELAAAAREAGLALDVDARSGCGYTPLHLAAMHGHQPAVKVLVLQLGCRVRVRDSSGRQPWEYLGSSTSGEIWQLLEAPRGKVIFATQPLSRSVSSASKAPLLTGRASLTTCLKPQRGLRAAPRRAGGDSD</sequence>
<feature type="region of interest" description="Disordered" evidence="5">
    <location>
        <begin position="84"/>
        <end position="547"/>
    </location>
</feature>
<feature type="compositionally biased region" description="Pro residues" evidence="5">
    <location>
        <begin position="380"/>
        <end position="395"/>
    </location>
</feature>
<dbReference type="Pfam" id="PF25877">
    <property type="entry name" value="WHD_SOWAH"/>
    <property type="match status" value="1"/>
</dbReference>
<protein>
    <submittedName>
        <fullName evidence="7">Sosondowah ankyrin repeat domain family member B</fullName>
    </submittedName>
</protein>
<comment type="similarity">
    <text evidence="3">Belongs to the SOWAH family.</text>
</comment>
<evidence type="ECO:0000259" key="6">
    <source>
        <dbReference type="Pfam" id="PF25877"/>
    </source>
</evidence>
<dbReference type="SMART" id="SM00248">
    <property type="entry name" value="ANK"/>
    <property type="match status" value="2"/>
</dbReference>
<dbReference type="Ensembl" id="ENSNPET00000014554.1">
    <property type="protein sequence ID" value="ENSNPEP00000014208.1"/>
    <property type="gene ID" value="ENSNPEG00000010631.1"/>
</dbReference>
<dbReference type="PANTHER" id="PTHR14491:SF3">
    <property type="entry name" value="ANKYRIN REPEAT DOMAIN-CONTAINING PROTEIN SOWAHB"/>
    <property type="match status" value="1"/>
</dbReference>
<feature type="compositionally biased region" description="Pro residues" evidence="5">
    <location>
        <begin position="418"/>
        <end position="456"/>
    </location>
</feature>
<feature type="compositionally biased region" description="Pro residues" evidence="5">
    <location>
        <begin position="175"/>
        <end position="187"/>
    </location>
</feature>
<keyword evidence="8" id="KW-1185">Reference proteome</keyword>
<feature type="compositionally biased region" description="Pro residues" evidence="5">
    <location>
        <begin position="346"/>
        <end position="356"/>
    </location>
</feature>
<dbReference type="Gene3D" id="1.25.40.20">
    <property type="entry name" value="Ankyrin repeat-containing domain"/>
    <property type="match status" value="1"/>
</dbReference>
<dbReference type="InterPro" id="IPR002110">
    <property type="entry name" value="Ankyrin_rpt"/>
</dbReference>
<evidence type="ECO:0000256" key="2">
    <source>
        <dbReference type="ARBA" id="ARBA00023043"/>
    </source>
</evidence>
<dbReference type="OrthoDB" id="60433at2759"/>
<feature type="compositionally biased region" description="Pro residues" evidence="5">
    <location>
        <begin position="199"/>
        <end position="213"/>
    </location>
</feature>
<dbReference type="InterPro" id="IPR058889">
    <property type="entry name" value="WHD_SOWAHA-C"/>
</dbReference>
<dbReference type="KEGG" id="npd:112950269"/>
<dbReference type="InterPro" id="IPR036770">
    <property type="entry name" value="Ankyrin_rpt-contain_sf"/>
</dbReference>
<feature type="compositionally biased region" description="Polar residues" evidence="5">
    <location>
        <begin position="529"/>
        <end position="547"/>
    </location>
</feature>
<feature type="domain" description="SOWAHA-C winged helix-turn-helix" evidence="6">
    <location>
        <begin position="4"/>
        <end position="91"/>
    </location>
</feature>
<gene>
    <name evidence="7" type="primary">SOWAHB</name>
</gene>
<dbReference type="GeneID" id="112950269"/>
<evidence type="ECO:0000256" key="4">
    <source>
        <dbReference type="PROSITE-ProRule" id="PRU00023"/>
    </source>
</evidence>
<accession>A0A8C6ZHV2</accession>
<dbReference type="CTD" id="345079"/>
<evidence type="ECO:0000313" key="8">
    <source>
        <dbReference type="Proteomes" id="UP000694420"/>
    </source>
</evidence>
<feature type="compositionally biased region" description="Pro residues" evidence="5">
    <location>
        <begin position="499"/>
        <end position="511"/>
    </location>
</feature>
<reference evidence="7" key="2">
    <citation type="submission" date="2025-09" db="UniProtKB">
        <authorList>
            <consortium name="Ensembl"/>
        </authorList>
    </citation>
    <scope>IDENTIFICATION</scope>
</reference>
<dbReference type="PROSITE" id="PS50297">
    <property type="entry name" value="ANK_REP_REGION"/>
    <property type="match status" value="1"/>
</dbReference>
<proteinExistence type="inferred from homology"/>
<evidence type="ECO:0000313" key="7">
    <source>
        <dbReference type="Ensembl" id="ENSNPEP00000014208.1"/>
    </source>
</evidence>
<keyword evidence="1" id="KW-0677">Repeat</keyword>